<feature type="coiled-coil region" evidence="1">
    <location>
        <begin position="77"/>
        <end position="111"/>
    </location>
</feature>
<dbReference type="Proteomes" id="UP001162131">
    <property type="component" value="Unassembled WGS sequence"/>
</dbReference>
<organism evidence="2 3">
    <name type="scientific">Blepharisma stoltei</name>
    <dbReference type="NCBI Taxonomy" id="1481888"/>
    <lineage>
        <taxon>Eukaryota</taxon>
        <taxon>Sar</taxon>
        <taxon>Alveolata</taxon>
        <taxon>Ciliophora</taxon>
        <taxon>Postciliodesmatophora</taxon>
        <taxon>Heterotrichea</taxon>
        <taxon>Heterotrichida</taxon>
        <taxon>Blepharismidae</taxon>
        <taxon>Blepharisma</taxon>
    </lineage>
</organism>
<keyword evidence="3" id="KW-1185">Reference proteome</keyword>
<evidence type="ECO:0000313" key="2">
    <source>
        <dbReference type="EMBL" id="CAG9328433.1"/>
    </source>
</evidence>
<proteinExistence type="predicted"/>
<dbReference type="EMBL" id="CAJZBQ010000046">
    <property type="protein sequence ID" value="CAG9328433.1"/>
    <property type="molecule type" value="Genomic_DNA"/>
</dbReference>
<protein>
    <submittedName>
        <fullName evidence="2">Uncharacterized protein</fullName>
    </submittedName>
</protein>
<keyword evidence="1" id="KW-0175">Coiled coil</keyword>
<sequence length="214" mass="24622">MRRDSLSNSSNRMNSDRVEINSLILQALSLNPGRSSSITPKVRQNNSPQKQKKIDLSYNEDSFQKPSDSVHYSEQSKQSILKQLKIVEQDNKRLQRELLISKEENKNLLKQNSELRYQNNSQQLSIQKLSLEIEKINRSRNLLGTRMPILTEGTAYPQQSLLSRSGSKPKELTSVLTPQQKQITSEFIEELGNLSVVIKSRTSKLKRHSKKYLI</sequence>
<reference evidence="2" key="1">
    <citation type="submission" date="2021-09" db="EMBL/GenBank/DDBJ databases">
        <authorList>
            <consortium name="AG Swart"/>
            <person name="Singh M."/>
            <person name="Singh A."/>
            <person name="Seah K."/>
            <person name="Emmerich C."/>
        </authorList>
    </citation>
    <scope>NUCLEOTIDE SEQUENCE</scope>
    <source>
        <strain evidence="2">ATCC30299</strain>
    </source>
</reference>
<gene>
    <name evidence="2" type="ORF">BSTOLATCC_MIC46434</name>
</gene>
<dbReference type="AlphaFoldDB" id="A0AAU9JTI5"/>
<accession>A0AAU9JTI5</accession>
<evidence type="ECO:0000256" key="1">
    <source>
        <dbReference type="SAM" id="Coils"/>
    </source>
</evidence>
<name>A0AAU9JTI5_9CILI</name>
<evidence type="ECO:0000313" key="3">
    <source>
        <dbReference type="Proteomes" id="UP001162131"/>
    </source>
</evidence>
<comment type="caution">
    <text evidence="2">The sequence shown here is derived from an EMBL/GenBank/DDBJ whole genome shotgun (WGS) entry which is preliminary data.</text>
</comment>